<evidence type="ECO:0000256" key="7">
    <source>
        <dbReference type="ARBA" id="ARBA00022692"/>
    </source>
</evidence>
<dbReference type="EMBL" id="JAVLVT010000005">
    <property type="protein sequence ID" value="MDS1271130.1"/>
    <property type="molecule type" value="Genomic_DNA"/>
</dbReference>
<keyword evidence="12 13" id="KW-0472">Membrane</keyword>
<dbReference type="PANTHER" id="PTHR43297">
    <property type="entry name" value="OLIGOPEPTIDE TRANSPORT ATP-BINDING PROTEIN APPD"/>
    <property type="match status" value="1"/>
</dbReference>
<sequence length="586" mass="62029">MSGTATSATTPATFLRRIIGNVQALLSLLVLLVILTLVALAPLVAGPDPTSADLSSAFGGPEPGHPLGFDSSGRDMWSRLLHGGQLTLGGAALALAVALTLGVPTGLAAGFYGGWFDLVSGWWVNLIMALPAMVVLLASRAVLGSTVWVLMVVLGILVSPSFFRLVRGTVANMRAEPYVDAARVFGLRDSRIIARHVLIVVRAPIIIQTALVAGLAINLQAGLEFLGIGSGDAPTWGAMLNEAFTNIHQNPLGMLWPGLALGLTSGSLVLLASALRDVLEDRDDQPHTSGPGEHPREADTPTTPRHAGARSELLSVRDLTITYPGADSRPNKVVRGVDLDVHPGEILGLVGESGSGKTQTAFSILGLLPAGGRVSRGSIRIGGTEVVGANERTLRRLRGRTVAYVPQEPMNNLDPSFTIGDHLVEPLCATARMPRSAAWKYARELLHQVEITDPDRILRSYPHQISGGMAQRVLIAGALSCSAELVIADEPTTALDVTVQAEVLGLLRRLRASRGMAVLLVSHDLGVVADLCDRVAVLHRGRIVEVGTTEQVLTAPESTHAQELRNAVLDDVPARQPWSPREVDAQ</sequence>
<evidence type="ECO:0000313" key="18">
    <source>
        <dbReference type="Proteomes" id="UP001250214"/>
    </source>
</evidence>
<evidence type="ECO:0000256" key="3">
    <source>
        <dbReference type="ARBA" id="ARBA00005417"/>
    </source>
</evidence>
<dbReference type="RefSeq" id="WP_310912675.1">
    <property type="nucleotide sequence ID" value="NZ_JAVLVT010000005.1"/>
</dbReference>
<dbReference type="CDD" id="cd03257">
    <property type="entry name" value="ABC_NikE_OppD_transporters"/>
    <property type="match status" value="1"/>
</dbReference>
<dbReference type="Proteomes" id="UP001250214">
    <property type="component" value="Unassembled WGS sequence"/>
</dbReference>
<feature type="transmembrane region" description="Helical" evidence="13">
    <location>
        <begin position="122"/>
        <end position="141"/>
    </location>
</feature>
<dbReference type="Gene3D" id="3.40.50.300">
    <property type="entry name" value="P-loop containing nucleotide triphosphate hydrolases"/>
    <property type="match status" value="1"/>
</dbReference>
<dbReference type="SUPFAM" id="SSF161098">
    <property type="entry name" value="MetI-like"/>
    <property type="match status" value="1"/>
</dbReference>
<dbReference type="InterPro" id="IPR027417">
    <property type="entry name" value="P-loop_NTPase"/>
</dbReference>
<keyword evidence="11 13" id="KW-1133">Transmembrane helix</keyword>
<dbReference type="PANTHER" id="PTHR43297:SF14">
    <property type="entry name" value="ATPASE AAA-TYPE CORE DOMAIN-CONTAINING PROTEIN"/>
    <property type="match status" value="1"/>
</dbReference>
<dbReference type="InterPro" id="IPR017871">
    <property type="entry name" value="ABC_transporter-like_CS"/>
</dbReference>
<reference evidence="18" key="1">
    <citation type="submission" date="2023-07" db="EMBL/GenBank/DDBJ databases">
        <title>Novel species in the genus Lipingzhangella isolated from Sambhar Salt Lake.</title>
        <authorList>
            <person name="Jiya N."/>
            <person name="Kajale S."/>
            <person name="Sharma A."/>
        </authorList>
    </citation>
    <scope>NUCLEOTIDE SEQUENCE [LARGE SCALE GENOMIC DNA]</scope>
    <source>
        <strain evidence="18">LS1_29</strain>
    </source>
</reference>
<evidence type="ECO:0000256" key="13">
    <source>
        <dbReference type="RuleBase" id="RU363032"/>
    </source>
</evidence>
<dbReference type="PROSITE" id="PS50893">
    <property type="entry name" value="ABC_TRANSPORTER_2"/>
    <property type="match status" value="1"/>
</dbReference>
<feature type="domain" description="ABC transporter" evidence="15">
    <location>
        <begin position="314"/>
        <end position="565"/>
    </location>
</feature>
<organism evidence="17 18">
    <name type="scientific">Lipingzhangella rawalii</name>
    <dbReference type="NCBI Taxonomy" id="2055835"/>
    <lineage>
        <taxon>Bacteria</taxon>
        <taxon>Bacillati</taxon>
        <taxon>Actinomycetota</taxon>
        <taxon>Actinomycetes</taxon>
        <taxon>Streptosporangiales</taxon>
        <taxon>Nocardiopsidaceae</taxon>
        <taxon>Lipingzhangella</taxon>
    </lineage>
</organism>
<comment type="caution">
    <text evidence="17">The sequence shown here is derived from an EMBL/GenBank/DDBJ whole genome shotgun (WGS) entry which is preliminary data.</text>
</comment>
<evidence type="ECO:0000256" key="4">
    <source>
        <dbReference type="ARBA" id="ARBA00022448"/>
    </source>
</evidence>
<dbReference type="PROSITE" id="PS00211">
    <property type="entry name" value="ABC_TRANSPORTER_1"/>
    <property type="match status" value="1"/>
</dbReference>
<feature type="transmembrane region" description="Helical" evidence="13">
    <location>
        <begin position="86"/>
        <end position="110"/>
    </location>
</feature>
<keyword evidence="18" id="KW-1185">Reference proteome</keyword>
<evidence type="ECO:0000259" key="16">
    <source>
        <dbReference type="PROSITE" id="PS50928"/>
    </source>
</evidence>
<dbReference type="InterPro" id="IPR050388">
    <property type="entry name" value="ABC_Ni/Peptide_Import"/>
</dbReference>
<keyword evidence="10" id="KW-1278">Translocase</keyword>
<protein>
    <submittedName>
        <fullName evidence="17">Dipeptide/oligopeptide/nickel ABC transporter permease/ATP-binding protein</fullName>
    </submittedName>
</protein>
<keyword evidence="6" id="KW-0997">Cell inner membrane</keyword>
<evidence type="ECO:0000256" key="11">
    <source>
        <dbReference type="ARBA" id="ARBA00022989"/>
    </source>
</evidence>
<dbReference type="Pfam" id="PF00005">
    <property type="entry name" value="ABC_tran"/>
    <property type="match status" value="1"/>
</dbReference>
<feature type="transmembrane region" description="Helical" evidence="13">
    <location>
        <begin position="197"/>
        <end position="217"/>
    </location>
</feature>
<dbReference type="SUPFAM" id="SSF52540">
    <property type="entry name" value="P-loop containing nucleoside triphosphate hydrolases"/>
    <property type="match status" value="1"/>
</dbReference>
<keyword evidence="9" id="KW-0067">ATP-binding</keyword>
<evidence type="ECO:0000256" key="2">
    <source>
        <dbReference type="ARBA" id="ARBA00004202"/>
    </source>
</evidence>
<comment type="similarity">
    <text evidence="13">Belongs to the binding-protein-dependent transport system permease family.</text>
</comment>
<evidence type="ECO:0000256" key="12">
    <source>
        <dbReference type="ARBA" id="ARBA00023136"/>
    </source>
</evidence>
<comment type="similarity">
    <text evidence="3">Belongs to the ABC transporter superfamily.</text>
</comment>
<keyword evidence="4 13" id="KW-0813">Transport</keyword>
<feature type="domain" description="ABC transmembrane type-1" evidence="16">
    <location>
        <begin position="84"/>
        <end position="280"/>
    </location>
</feature>
<evidence type="ECO:0000256" key="5">
    <source>
        <dbReference type="ARBA" id="ARBA00022475"/>
    </source>
</evidence>
<proteinExistence type="inferred from homology"/>
<name>A0ABU2H8G7_9ACTN</name>
<feature type="transmembrane region" description="Helical" evidence="13">
    <location>
        <begin position="147"/>
        <end position="166"/>
    </location>
</feature>
<dbReference type="InterPro" id="IPR000515">
    <property type="entry name" value="MetI-like"/>
</dbReference>
<keyword evidence="8" id="KW-0547">Nucleotide-binding</keyword>
<evidence type="ECO:0000256" key="10">
    <source>
        <dbReference type="ARBA" id="ARBA00022967"/>
    </source>
</evidence>
<evidence type="ECO:0000256" key="8">
    <source>
        <dbReference type="ARBA" id="ARBA00022741"/>
    </source>
</evidence>
<dbReference type="SMART" id="SM00382">
    <property type="entry name" value="AAA"/>
    <property type="match status" value="1"/>
</dbReference>
<dbReference type="Gene3D" id="1.10.3720.10">
    <property type="entry name" value="MetI-like"/>
    <property type="match status" value="1"/>
</dbReference>
<dbReference type="InterPro" id="IPR003593">
    <property type="entry name" value="AAA+_ATPase"/>
</dbReference>
<feature type="transmembrane region" description="Helical" evidence="13">
    <location>
        <begin position="24"/>
        <end position="45"/>
    </location>
</feature>
<comment type="subcellular location">
    <subcellularLocation>
        <location evidence="13">Cell membrane</location>
        <topology evidence="13">Multi-pass membrane protein</topology>
    </subcellularLocation>
    <subcellularLocation>
        <location evidence="2">Cell membrane</location>
        <topology evidence="2">Peripheral membrane protein</topology>
    </subcellularLocation>
    <subcellularLocation>
        <location evidence="1">Membrane</location>
        <topology evidence="1">Multi-pass membrane protein</topology>
    </subcellularLocation>
</comment>
<evidence type="ECO:0000259" key="15">
    <source>
        <dbReference type="PROSITE" id="PS50893"/>
    </source>
</evidence>
<evidence type="ECO:0000313" key="17">
    <source>
        <dbReference type="EMBL" id="MDS1271130.1"/>
    </source>
</evidence>
<dbReference type="CDD" id="cd06261">
    <property type="entry name" value="TM_PBP2"/>
    <property type="match status" value="1"/>
</dbReference>
<feature type="region of interest" description="Disordered" evidence="14">
    <location>
        <begin position="281"/>
        <end position="310"/>
    </location>
</feature>
<dbReference type="InterPro" id="IPR035906">
    <property type="entry name" value="MetI-like_sf"/>
</dbReference>
<gene>
    <name evidence="17" type="ORF">RIF23_12575</name>
</gene>
<accession>A0ABU2H8G7</accession>
<keyword evidence="7 13" id="KW-0812">Transmembrane</keyword>
<evidence type="ECO:0000256" key="1">
    <source>
        <dbReference type="ARBA" id="ARBA00004141"/>
    </source>
</evidence>
<evidence type="ECO:0000256" key="9">
    <source>
        <dbReference type="ARBA" id="ARBA00022840"/>
    </source>
</evidence>
<dbReference type="PROSITE" id="PS50928">
    <property type="entry name" value="ABC_TM1"/>
    <property type="match status" value="1"/>
</dbReference>
<evidence type="ECO:0000256" key="6">
    <source>
        <dbReference type="ARBA" id="ARBA00022519"/>
    </source>
</evidence>
<keyword evidence="5" id="KW-1003">Cell membrane</keyword>
<evidence type="ECO:0000256" key="14">
    <source>
        <dbReference type="SAM" id="MobiDB-lite"/>
    </source>
</evidence>
<dbReference type="InterPro" id="IPR003439">
    <property type="entry name" value="ABC_transporter-like_ATP-bd"/>
</dbReference>
<dbReference type="Pfam" id="PF00528">
    <property type="entry name" value="BPD_transp_1"/>
    <property type="match status" value="1"/>
</dbReference>